<evidence type="ECO:0000256" key="4">
    <source>
        <dbReference type="PROSITE-ProRule" id="PRU00175"/>
    </source>
</evidence>
<dbReference type="InterPro" id="IPR017907">
    <property type="entry name" value="Znf_RING_CS"/>
</dbReference>
<accession>A0ABR1JUV6</accession>
<gene>
    <name evidence="8" type="ORF">VKT23_005053</name>
</gene>
<evidence type="ECO:0000256" key="1">
    <source>
        <dbReference type="ARBA" id="ARBA00022723"/>
    </source>
</evidence>
<evidence type="ECO:0000256" key="5">
    <source>
        <dbReference type="SAM" id="Coils"/>
    </source>
</evidence>
<evidence type="ECO:0000256" key="3">
    <source>
        <dbReference type="ARBA" id="ARBA00022833"/>
    </source>
</evidence>
<feature type="region of interest" description="Disordered" evidence="6">
    <location>
        <begin position="328"/>
        <end position="350"/>
    </location>
</feature>
<dbReference type="InterPro" id="IPR058504">
    <property type="entry name" value="DUF8191"/>
</dbReference>
<dbReference type="InterPro" id="IPR001841">
    <property type="entry name" value="Znf_RING"/>
</dbReference>
<organism evidence="8 9">
    <name type="scientific">Marasmiellus scandens</name>
    <dbReference type="NCBI Taxonomy" id="2682957"/>
    <lineage>
        <taxon>Eukaryota</taxon>
        <taxon>Fungi</taxon>
        <taxon>Dikarya</taxon>
        <taxon>Basidiomycota</taxon>
        <taxon>Agaricomycotina</taxon>
        <taxon>Agaricomycetes</taxon>
        <taxon>Agaricomycetidae</taxon>
        <taxon>Agaricales</taxon>
        <taxon>Marasmiineae</taxon>
        <taxon>Omphalotaceae</taxon>
        <taxon>Marasmiellus</taxon>
    </lineage>
</organism>
<dbReference type="PROSITE" id="PS50089">
    <property type="entry name" value="ZF_RING_2"/>
    <property type="match status" value="1"/>
</dbReference>
<feature type="compositionally biased region" description="Polar residues" evidence="6">
    <location>
        <begin position="1"/>
        <end position="11"/>
    </location>
</feature>
<feature type="coiled-coil region" evidence="5">
    <location>
        <begin position="160"/>
        <end position="208"/>
    </location>
</feature>
<dbReference type="Proteomes" id="UP001498398">
    <property type="component" value="Unassembled WGS sequence"/>
</dbReference>
<protein>
    <recommendedName>
        <fullName evidence="7">RING-type domain-containing protein</fullName>
    </recommendedName>
</protein>
<keyword evidence="5" id="KW-0175">Coiled coil</keyword>
<evidence type="ECO:0000259" key="7">
    <source>
        <dbReference type="PROSITE" id="PS50089"/>
    </source>
</evidence>
<keyword evidence="9" id="KW-1185">Reference proteome</keyword>
<dbReference type="SUPFAM" id="SSF57850">
    <property type="entry name" value="RING/U-box"/>
    <property type="match status" value="1"/>
</dbReference>
<evidence type="ECO:0000313" key="8">
    <source>
        <dbReference type="EMBL" id="KAK7466327.1"/>
    </source>
</evidence>
<dbReference type="Pfam" id="PF13923">
    <property type="entry name" value="zf-C3HC4_2"/>
    <property type="match status" value="1"/>
</dbReference>
<feature type="domain" description="RING-type" evidence="7">
    <location>
        <begin position="225"/>
        <end position="288"/>
    </location>
</feature>
<comment type="caution">
    <text evidence="8">The sequence shown here is derived from an EMBL/GenBank/DDBJ whole genome shotgun (WGS) entry which is preliminary data.</text>
</comment>
<feature type="compositionally biased region" description="Acidic residues" evidence="6">
    <location>
        <begin position="408"/>
        <end position="422"/>
    </location>
</feature>
<keyword evidence="2 4" id="KW-0863">Zinc-finger</keyword>
<feature type="compositionally biased region" description="Basic residues" evidence="6">
    <location>
        <begin position="14"/>
        <end position="25"/>
    </location>
</feature>
<proteinExistence type="predicted"/>
<feature type="region of interest" description="Disordered" evidence="6">
    <location>
        <begin position="395"/>
        <end position="430"/>
    </location>
</feature>
<dbReference type="InterPro" id="IPR047126">
    <property type="entry name" value="RNF141-like"/>
</dbReference>
<feature type="region of interest" description="Disordered" evidence="6">
    <location>
        <begin position="1"/>
        <end position="151"/>
    </location>
</feature>
<feature type="compositionally biased region" description="Polar residues" evidence="6">
    <location>
        <begin position="328"/>
        <end position="341"/>
    </location>
</feature>
<name>A0ABR1JUV6_9AGAR</name>
<dbReference type="PANTHER" id="PTHR12109">
    <property type="entry name" value="RING FINGER PROTEIN 141-RELATED"/>
    <property type="match status" value="1"/>
</dbReference>
<sequence>MDNRGASSSNRLMLARRPRMHRSHSTHHEEVVVSAPISKPRTHVSRVDPFVSTSATTRRPNTSTEDLSDPGQRITVTRIGLNTPTAPPAAEYVVHAHRNPSTDPMRKDKGKERERGERVENTRSHNRDLAHKKHVHDEGEDNASGSKDRGFAGPLAVAEFERLKKENESLKKSMKKQNKKIEEMKAQIQASKTTKREQEDQVQSLKSKIQSNDEFISTVETALQCQICMDTLYKPFVLAPCGHVYCLPCLQGWFTKAPASGDDMDIDPEELNDPEYIMSREKTCPTCRGIVTRRPAPLFVVNNIVTAFKKTKGLPLSLSIPLGAAGSSTLPPALSQRSSSPLVGDEDPWEGIFCEDGDTEEEEDMDMESDYMYRHMLGVDGGFYSDGFYSEEESYDEEDGYPMYGDEHSDEDEDEDSDEDHEEYTLPHWEPPSFIRGRNRWPSNSPHLTLLRRGCTEWMISKFQMEYNHDEGLVAYLHSFHESDLDQPVSGDMPSDMMSRIFLGWNVQRYDHSLGRRMTGKEYMRFVLRMFENSPERFIVEPGRTQGTLDVRLLVRDEVSAEYDTTDSEYWT</sequence>
<evidence type="ECO:0000256" key="2">
    <source>
        <dbReference type="ARBA" id="ARBA00022771"/>
    </source>
</evidence>
<feature type="compositionally biased region" description="Basic and acidic residues" evidence="6">
    <location>
        <begin position="104"/>
        <end position="129"/>
    </location>
</feature>
<dbReference type="PANTHER" id="PTHR12109:SF3">
    <property type="entry name" value="RING FINGER PROTEIN 141"/>
    <property type="match status" value="1"/>
</dbReference>
<dbReference type="Pfam" id="PF26609">
    <property type="entry name" value="DUF8191"/>
    <property type="match status" value="1"/>
</dbReference>
<dbReference type="PROSITE" id="PS00518">
    <property type="entry name" value="ZF_RING_1"/>
    <property type="match status" value="1"/>
</dbReference>
<dbReference type="InterPro" id="IPR013083">
    <property type="entry name" value="Znf_RING/FYVE/PHD"/>
</dbReference>
<keyword evidence="1" id="KW-0479">Metal-binding</keyword>
<evidence type="ECO:0000256" key="6">
    <source>
        <dbReference type="SAM" id="MobiDB-lite"/>
    </source>
</evidence>
<keyword evidence="3" id="KW-0862">Zinc</keyword>
<feature type="compositionally biased region" description="Polar residues" evidence="6">
    <location>
        <begin position="51"/>
        <end position="65"/>
    </location>
</feature>
<evidence type="ECO:0000313" key="9">
    <source>
        <dbReference type="Proteomes" id="UP001498398"/>
    </source>
</evidence>
<dbReference type="EMBL" id="JBANRG010000005">
    <property type="protein sequence ID" value="KAK7466327.1"/>
    <property type="molecule type" value="Genomic_DNA"/>
</dbReference>
<reference evidence="8 9" key="1">
    <citation type="submission" date="2024-01" db="EMBL/GenBank/DDBJ databases">
        <title>A draft genome for the cacao thread blight pathogen Marasmiellus scandens.</title>
        <authorList>
            <person name="Baruah I.K."/>
            <person name="Leung J."/>
            <person name="Bukari Y."/>
            <person name="Amoako-Attah I."/>
            <person name="Meinhardt L.W."/>
            <person name="Bailey B.A."/>
            <person name="Cohen S.P."/>
        </authorList>
    </citation>
    <scope>NUCLEOTIDE SEQUENCE [LARGE SCALE GENOMIC DNA]</scope>
    <source>
        <strain evidence="8 9">GH-19</strain>
    </source>
</reference>
<dbReference type="SMART" id="SM00184">
    <property type="entry name" value="RING"/>
    <property type="match status" value="1"/>
</dbReference>
<dbReference type="Gene3D" id="3.30.40.10">
    <property type="entry name" value="Zinc/RING finger domain, C3HC4 (zinc finger)"/>
    <property type="match status" value="1"/>
</dbReference>